<dbReference type="EMBL" id="JAUEPR010000024">
    <property type="protein sequence ID" value="KAK0475206.1"/>
    <property type="molecule type" value="Genomic_DNA"/>
</dbReference>
<sequence length="331" mass="37610">MTLLYADPFTIQDLGLQSLTSYLSNLVGRVLGLPTLSSKQTTEDTIRSFLRRFDTTDLPSVDDAALEDICIKEAERRGYAVDLLMPYMTVGLNITAAAYRHLGNVNVKIYIVFFTAFATYFDDVYPDDPDALVGVPNFTKHFASSEKQPTKMLDDFANVLAETSELFGEVAADFIIQAGLRYITGLILEIRSKSEPTHKVDRYALFLRDLSGIAEAYAMFIFPEELPYNLYVQALPLLREVINFTNDITSFYKEECDNETHNLISILAESRGEPKSEALYYVAEKCIEAHQRTMLILSPHQEVRSSYEHFLKGYLAFYLGAKRYRLSELNL</sequence>
<keyword evidence="4" id="KW-1185">Reference proteome</keyword>
<keyword evidence="2" id="KW-0456">Lyase</keyword>
<dbReference type="InterPro" id="IPR008949">
    <property type="entry name" value="Isoprenoid_synthase_dom_sf"/>
</dbReference>
<dbReference type="Gene3D" id="1.10.600.10">
    <property type="entry name" value="Farnesyl Diphosphate Synthase"/>
    <property type="match status" value="1"/>
</dbReference>
<accession>A0AA39P0P2</accession>
<evidence type="ECO:0000313" key="3">
    <source>
        <dbReference type="EMBL" id="KAK0475206.1"/>
    </source>
</evidence>
<name>A0AA39P0P2_9AGAR</name>
<protein>
    <submittedName>
        <fullName evidence="3">Isoprenoid synthase domain-containing protein</fullName>
    </submittedName>
</protein>
<comment type="caution">
    <text evidence="3">The sequence shown here is derived from an EMBL/GenBank/DDBJ whole genome shotgun (WGS) entry which is preliminary data.</text>
</comment>
<dbReference type="AlphaFoldDB" id="A0AA39P0P2"/>
<evidence type="ECO:0000313" key="4">
    <source>
        <dbReference type="Proteomes" id="UP001175227"/>
    </source>
</evidence>
<dbReference type="SFLD" id="SFLDS00005">
    <property type="entry name" value="Isoprenoid_Synthase_Type_I"/>
    <property type="match status" value="1"/>
</dbReference>
<dbReference type="SUPFAM" id="SSF48576">
    <property type="entry name" value="Terpenoid synthases"/>
    <property type="match status" value="1"/>
</dbReference>
<dbReference type="SFLD" id="SFLDG01021">
    <property type="entry name" value="Trichodiene_Synthase_Like"/>
    <property type="match status" value="1"/>
</dbReference>
<dbReference type="Pfam" id="PF06330">
    <property type="entry name" value="TRI5"/>
    <property type="match status" value="1"/>
</dbReference>
<proteinExistence type="inferred from homology"/>
<gene>
    <name evidence="3" type="ORF">IW261DRAFT_1403013</name>
</gene>
<comment type="similarity">
    <text evidence="1">Belongs to the trichodiene synthase family.</text>
</comment>
<dbReference type="Proteomes" id="UP001175227">
    <property type="component" value="Unassembled WGS sequence"/>
</dbReference>
<reference evidence="3" key="1">
    <citation type="submission" date="2023-06" db="EMBL/GenBank/DDBJ databases">
        <authorList>
            <consortium name="Lawrence Berkeley National Laboratory"/>
            <person name="Ahrendt S."/>
            <person name="Sahu N."/>
            <person name="Indic B."/>
            <person name="Wong-Bajracharya J."/>
            <person name="Merenyi Z."/>
            <person name="Ke H.-M."/>
            <person name="Monk M."/>
            <person name="Kocsube S."/>
            <person name="Drula E."/>
            <person name="Lipzen A."/>
            <person name="Balint B."/>
            <person name="Henrissat B."/>
            <person name="Andreopoulos B."/>
            <person name="Martin F.M."/>
            <person name="Harder C.B."/>
            <person name="Rigling D."/>
            <person name="Ford K.L."/>
            <person name="Foster G.D."/>
            <person name="Pangilinan J."/>
            <person name="Papanicolaou A."/>
            <person name="Barry K."/>
            <person name="LaButti K."/>
            <person name="Viragh M."/>
            <person name="Koriabine M."/>
            <person name="Yan M."/>
            <person name="Riley R."/>
            <person name="Champramary S."/>
            <person name="Plett K.L."/>
            <person name="Tsai I.J."/>
            <person name="Slot J."/>
            <person name="Sipos G."/>
            <person name="Plett J."/>
            <person name="Nagy L.G."/>
            <person name="Grigoriev I.V."/>
        </authorList>
    </citation>
    <scope>NUCLEOTIDE SEQUENCE</scope>
    <source>
        <strain evidence="3">ICMP 16352</strain>
    </source>
</reference>
<organism evidence="3 4">
    <name type="scientific">Armillaria novae-zelandiae</name>
    <dbReference type="NCBI Taxonomy" id="153914"/>
    <lineage>
        <taxon>Eukaryota</taxon>
        <taxon>Fungi</taxon>
        <taxon>Dikarya</taxon>
        <taxon>Basidiomycota</taxon>
        <taxon>Agaricomycotina</taxon>
        <taxon>Agaricomycetes</taxon>
        <taxon>Agaricomycetidae</taxon>
        <taxon>Agaricales</taxon>
        <taxon>Marasmiineae</taxon>
        <taxon>Physalacriaceae</taxon>
        <taxon>Armillaria</taxon>
    </lineage>
</organism>
<dbReference type="InterPro" id="IPR024652">
    <property type="entry name" value="Trichodiene_synth"/>
</dbReference>
<evidence type="ECO:0000256" key="1">
    <source>
        <dbReference type="ARBA" id="ARBA00007946"/>
    </source>
</evidence>
<evidence type="ECO:0000256" key="2">
    <source>
        <dbReference type="ARBA" id="ARBA00023239"/>
    </source>
</evidence>
<dbReference type="GO" id="GO:0016838">
    <property type="term" value="F:carbon-oxygen lyase activity, acting on phosphates"/>
    <property type="evidence" value="ECO:0007669"/>
    <property type="project" value="InterPro"/>
</dbReference>